<sequence length="80" mass="8836">MLVCRRRAVFLGLERVQQTAPLTRALDCGLHVEAWVSKWKREDFTDERLESTESLLAVRCAFASCVVGLTGASADLPDLG</sequence>
<name>A0AAV2IV28_KNICA</name>
<dbReference type="EMBL" id="OZ035823">
    <property type="protein sequence ID" value="CAL1568458.1"/>
    <property type="molecule type" value="Genomic_DNA"/>
</dbReference>
<dbReference type="AlphaFoldDB" id="A0AAV2IV28"/>
<accession>A0AAV2IV28</accession>
<evidence type="ECO:0000313" key="1">
    <source>
        <dbReference type="EMBL" id="CAL1568458.1"/>
    </source>
</evidence>
<gene>
    <name evidence="1" type="ORF">KC01_LOCUS1074</name>
</gene>
<proteinExistence type="predicted"/>
<dbReference type="Proteomes" id="UP001497482">
    <property type="component" value="Chromosome 1"/>
</dbReference>
<reference evidence="1 2" key="1">
    <citation type="submission" date="2024-04" db="EMBL/GenBank/DDBJ databases">
        <authorList>
            <person name="Waldvogel A.-M."/>
            <person name="Schoenle A."/>
        </authorList>
    </citation>
    <scope>NUCLEOTIDE SEQUENCE [LARGE SCALE GENOMIC DNA]</scope>
</reference>
<evidence type="ECO:0000313" key="2">
    <source>
        <dbReference type="Proteomes" id="UP001497482"/>
    </source>
</evidence>
<keyword evidence="2" id="KW-1185">Reference proteome</keyword>
<protein>
    <submittedName>
        <fullName evidence="1">Uncharacterized protein</fullName>
    </submittedName>
</protein>
<organism evidence="1 2">
    <name type="scientific">Knipowitschia caucasica</name>
    <name type="common">Caucasian dwarf goby</name>
    <name type="synonym">Pomatoschistus caucasicus</name>
    <dbReference type="NCBI Taxonomy" id="637954"/>
    <lineage>
        <taxon>Eukaryota</taxon>
        <taxon>Metazoa</taxon>
        <taxon>Chordata</taxon>
        <taxon>Craniata</taxon>
        <taxon>Vertebrata</taxon>
        <taxon>Euteleostomi</taxon>
        <taxon>Actinopterygii</taxon>
        <taxon>Neopterygii</taxon>
        <taxon>Teleostei</taxon>
        <taxon>Neoteleostei</taxon>
        <taxon>Acanthomorphata</taxon>
        <taxon>Gobiaria</taxon>
        <taxon>Gobiiformes</taxon>
        <taxon>Gobioidei</taxon>
        <taxon>Gobiidae</taxon>
        <taxon>Gobiinae</taxon>
        <taxon>Knipowitschia</taxon>
    </lineage>
</organism>